<evidence type="ECO:0000259" key="1">
    <source>
        <dbReference type="Pfam" id="PF04149"/>
    </source>
</evidence>
<dbReference type="Proteomes" id="UP000525686">
    <property type="component" value="Unassembled WGS sequence"/>
</dbReference>
<proteinExistence type="predicted"/>
<reference evidence="3" key="1">
    <citation type="submission" date="2020-05" db="EMBL/GenBank/DDBJ databases">
        <title>Classification of alakaliphilic streptomycetes isolated from an alkaline soil next to Lonar Crater, India and a proposal for the recognition of Streptomyces alkaliterrae sp. nov.</title>
        <authorList>
            <person name="Golinska P."/>
        </authorList>
    </citation>
    <scope>NUCLEOTIDE SEQUENCE [LARGE SCALE GENOMIC DNA]</scope>
    <source>
        <strain evidence="3">OF3</strain>
    </source>
</reference>
<comment type="caution">
    <text evidence="2">The sequence shown here is derived from an EMBL/GenBank/DDBJ whole genome shotgun (WGS) entry which is preliminary data.</text>
</comment>
<protein>
    <submittedName>
        <fullName evidence="2">DUF397 domain-containing protein</fullName>
    </submittedName>
</protein>
<dbReference type="RefSeq" id="WP_181355617.1">
    <property type="nucleotide sequence ID" value="NZ_JABJWZ010000453.1"/>
</dbReference>
<gene>
    <name evidence="2" type="ORF">H3146_26015</name>
</gene>
<sequence length="66" mass="7257">MSYDVSIRLDDLVWVKSSYSTPDGPDCVEVAASVASVHVRDSKRKTGPQLALPSASWRAFVEYVGR</sequence>
<name>A0A7W3WR69_9ACTN</name>
<evidence type="ECO:0000313" key="2">
    <source>
        <dbReference type="EMBL" id="MBB1256775.1"/>
    </source>
</evidence>
<organism evidence="2 3">
    <name type="scientific">Streptomyces alkaliterrae</name>
    <dbReference type="NCBI Taxonomy" id="2213162"/>
    <lineage>
        <taxon>Bacteria</taxon>
        <taxon>Bacillati</taxon>
        <taxon>Actinomycetota</taxon>
        <taxon>Actinomycetes</taxon>
        <taxon>Kitasatosporales</taxon>
        <taxon>Streptomycetaceae</taxon>
        <taxon>Streptomyces</taxon>
    </lineage>
</organism>
<dbReference type="Pfam" id="PF04149">
    <property type="entry name" value="DUF397"/>
    <property type="match status" value="1"/>
</dbReference>
<evidence type="ECO:0000313" key="3">
    <source>
        <dbReference type="Proteomes" id="UP000525686"/>
    </source>
</evidence>
<feature type="domain" description="DUF397" evidence="1">
    <location>
        <begin position="12"/>
        <end position="64"/>
    </location>
</feature>
<dbReference type="InterPro" id="IPR007278">
    <property type="entry name" value="DUF397"/>
</dbReference>
<dbReference type="AlphaFoldDB" id="A0A7W3WR69"/>
<dbReference type="EMBL" id="JABJWZ010000453">
    <property type="protein sequence ID" value="MBB1256775.1"/>
    <property type="molecule type" value="Genomic_DNA"/>
</dbReference>
<accession>A0A7W3WR69</accession>